<protein>
    <recommendedName>
        <fullName evidence="1">DUF6434 domain-containing protein</fullName>
    </recommendedName>
</protein>
<feature type="domain" description="DUF6434" evidence="1">
    <location>
        <begin position="6"/>
        <end position="68"/>
    </location>
</feature>
<dbReference type="InterPro" id="IPR045492">
    <property type="entry name" value="DUF6434"/>
</dbReference>
<dbReference type="Pfam" id="PF20026">
    <property type="entry name" value="DUF6434"/>
    <property type="match status" value="1"/>
</dbReference>
<evidence type="ECO:0000259" key="1">
    <source>
        <dbReference type="Pfam" id="PF20026"/>
    </source>
</evidence>
<accession>A0A1S8DFL6</accession>
<comment type="caution">
    <text evidence="2">The sequence shown here is derived from an EMBL/GenBank/DDBJ whole genome shotgun (WGS) entry which is preliminary data.</text>
</comment>
<sequence>MELSAFDWHRDVITPQTPVNAGYRNAQNVRCFMREACGPAFRFDRSFMAWMSDGTPKTMGDAAAEWLKQNA</sequence>
<name>A0A1S8DFL6_9GAMM</name>
<reference evidence="2 3" key="1">
    <citation type="submission" date="2017-01" db="EMBL/GenBank/DDBJ databases">
        <title>Draft genome sequence of Pseudomonas pachastrellae type strain CCUG 46540T from a deep sea.</title>
        <authorList>
            <person name="Gomila M."/>
            <person name="Mulet M."/>
            <person name="Lalucat J."/>
            <person name="Garcia-Valdes E."/>
        </authorList>
    </citation>
    <scope>NUCLEOTIDE SEQUENCE [LARGE SCALE GENOMIC DNA]</scope>
    <source>
        <strain evidence="2 3">CCUG 46540</strain>
    </source>
</reference>
<gene>
    <name evidence="2" type="ORF">BXT89_13445</name>
</gene>
<evidence type="ECO:0000313" key="3">
    <source>
        <dbReference type="Proteomes" id="UP000242847"/>
    </source>
</evidence>
<dbReference type="Proteomes" id="UP000242847">
    <property type="component" value="Unassembled WGS sequence"/>
</dbReference>
<dbReference type="AlphaFoldDB" id="A0A1S8DFL6"/>
<organism evidence="2 3">
    <name type="scientific">Halopseudomonas pachastrellae</name>
    <dbReference type="NCBI Taxonomy" id="254161"/>
    <lineage>
        <taxon>Bacteria</taxon>
        <taxon>Pseudomonadati</taxon>
        <taxon>Pseudomonadota</taxon>
        <taxon>Gammaproteobacteria</taxon>
        <taxon>Pseudomonadales</taxon>
        <taxon>Pseudomonadaceae</taxon>
        <taxon>Halopseudomonas</taxon>
    </lineage>
</organism>
<dbReference type="OrthoDB" id="9778090at2"/>
<keyword evidence="3" id="KW-1185">Reference proteome</keyword>
<dbReference type="EMBL" id="MUBC01000030">
    <property type="protein sequence ID" value="ONM43350.1"/>
    <property type="molecule type" value="Genomic_DNA"/>
</dbReference>
<proteinExistence type="predicted"/>
<evidence type="ECO:0000313" key="2">
    <source>
        <dbReference type="EMBL" id="ONM43350.1"/>
    </source>
</evidence>